<dbReference type="RefSeq" id="WP_048895242.1">
    <property type="nucleotide sequence ID" value="NZ_FO818640.1"/>
</dbReference>
<name>A0A9P1P0G8_9CYAN</name>
<keyword evidence="2" id="KW-1185">Reference proteome</keyword>
<evidence type="ECO:0000313" key="2">
    <source>
        <dbReference type="Proteomes" id="UP000032946"/>
    </source>
</evidence>
<reference evidence="1 2" key="1">
    <citation type="submission" date="2014-02" db="EMBL/GenBank/DDBJ databases">
        <authorList>
            <person name="Genoscope - CEA"/>
        </authorList>
    </citation>
    <scope>NUCLEOTIDE SEQUENCE [LARGE SCALE GENOMIC DNA]</scope>
    <source>
        <strain evidence="1 2">PCC 8005</strain>
    </source>
</reference>
<sequence>MMINKYHAKGQYYDGHYFGSTLEAKVYHLLKKYDDRLLVHPQLTLVNGKKPWRPITWKPDFYSPVFNQYIEVKGALTTEFKFKMQLINYLNPGMIEDIWFVTRNRSYRWQGIYLMNIDEFQRHLKTQEFKVNRRTSTREKSTL</sequence>
<dbReference type="AlphaFoldDB" id="A0A9P1P0G8"/>
<evidence type="ECO:0000313" key="1">
    <source>
        <dbReference type="EMBL" id="CDM97393.1"/>
    </source>
</evidence>
<proteinExistence type="predicted"/>
<dbReference type="Proteomes" id="UP000032946">
    <property type="component" value="Chromosome"/>
</dbReference>
<dbReference type="Pfam" id="PF06356">
    <property type="entry name" value="DUF1064"/>
    <property type="match status" value="1"/>
</dbReference>
<evidence type="ECO:0008006" key="3">
    <source>
        <dbReference type="Google" id="ProtNLM"/>
    </source>
</evidence>
<dbReference type="InterPro" id="IPR009414">
    <property type="entry name" value="DUF1064"/>
</dbReference>
<organism evidence="1 2">
    <name type="scientific">Limnospira indica PCC 8005</name>
    <dbReference type="NCBI Taxonomy" id="376219"/>
    <lineage>
        <taxon>Bacteria</taxon>
        <taxon>Bacillati</taxon>
        <taxon>Cyanobacteriota</taxon>
        <taxon>Cyanophyceae</taxon>
        <taxon>Oscillatoriophycideae</taxon>
        <taxon>Oscillatoriales</taxon>
        <taxon>Sirenicapillariaceae</taxon>
        <taxon>Limnospira</taxon>
    </lineage>
</organism>
<dbReference type="EMBL" id="FO818640">
    <property type="protein sequence ID" value="CDM97393.1"/>
    <property type="molecule type" value="Genomic_DNA"/>
</dbReference>
<gene>
    <name evidence="1" type="ORF">ARTHRO_50363</name>
</gene>
<accession>A0A9P1P0G8</accession>
<dbReference type="Gene3D" id="3.40.91.30">
    <property type="match status" value="1"/>
</dbReference>
<protein>
    <recommendedName>
        <fullName evidence="3">DUF1064 domain-containing protein</fullName>
    </recommendedName>
</protein>